<proteinExistence type="predicted"/>
<organism evidence="1 2">
    <name type="scientific">Acinetobacter baumannii</name>
    <dbReference type="NCBI Taxonomy" id="470"/>
    <lineage>
        <taxon>Bacteria</taxon>
        <taxon>Pseudomonadati</taxon>
        <taxon>Pseudomonadota</taxon>
        <taxon>Gammaproteobacteria</taxon>
        <taxon>Moraxellales</taxon>
        <taxon>Moraxellaceae</taxon>
        <taxon>Acinetobacter</taxon>
        <taxon>Acinetobacter calcoaceticus/baumannii complex</taxon>
    </lineage>
</organism>
<reference evidence="1 2" key="1">
    <citation type="submission" date="2015-10" db="EMBL/GenBank/DDBJ databases">
        <title>The utility of whole genome sequencing in characterizing Acinetobacter epidemiology and analyzing hospital outbreaks.</title>
        <authorList>
            <person name="Ozer E.A."/>
            <person name="Fitzpatrick M.A."/>
            <person name="Hauser A.R."/>
        </authorList>
    </citation>
    <scope>NUCLEOTIDE SEQUENCE [LARGE SCALE GENOMIC DNA]</scope>
    <source>
        <strain evidence="1 2">ABBL072</strain>
    </source>
</reference>
<comment type="caution">
    <text evidence="1">The sequence shown here is derived from an EMBL/GenBank/DDBJ whole genome shotgun (WGS) entry which is preliminary data.</text>
</comment>
<accession>A0AAP1AGY3</accession>
<dbReference type="AlphaFoldDB" id="A0AAP1AGY3"/>
<name>A0AAP1AGY3_ACIBA</name>
<evidence type="ECO:0000313" key="1">
    <source>
        <dbReference type="EMBL" id="KQE12739.1"/>
    </source>
</evidence>
<gene>
    <name evidence="1" type="ORF">APD33_04240</name>
</gene>
<dbReference type="Proteomes" id="UP000051449">
    <property type="component" value="Unassembled WGS sequence"/>
</dbReference>
<evidence type="ECO:0000313" key="2">
    <source>
        <dbReference type="Proteomes" id="UP000051449"/>
    </source>
</evidence>
<dbReference type="RefSeq" id="WP_038405887.1">
    <property type="nucleotide sequence ID" value="NZ_CM125926.1"/>
</dbReference>
<protein>
    <submittedName>
        <fullName evidence="1">Uncharacterized protein</fullName>
    </submittedName>
</protein>
<dbReference type="EMBL" id="LLGC01000011">
    <property type="protein sequence ID" value="KQE12739.1"/>
    <property type="molecule type" value="Genomic_DNA"/>
</dbReference>
<sequence length="59" mass="6799">MMICPNCEEHIVLEDYEDTAPFQCEHCDTWLELEIDEGTYLGAKHTALRIVDDQDLGEV</sequence>